<feature type="transmembrane region" description="Helical" evidence="9">
    <location>
        <begin position="237"/>
        <end position="253"/>
    </location>
</feature>
<organism evidence="10 11">
    <name type="scientific">Trypanosoma equiperdum</name>
    <dbReference type="NCBI Taxonomy" id="5694"/>
    <lineage>
        <taxon>Eukaryota</taxon>
        <taxon>Discoba</taxon>
        <taxon>Euglenozoa</taxon>
        <taxon>Kinetoplastea</taxon>
        <taxon>Metakinetoplastina</taxon>
        <taxon>Trypanosomatida</taxon>
        <taxon>Trypanosomatidae</taxon>
        <taxon>Trypanosoma</taxon>
    </lineage>
</organism>
<evidence type="ECO:0000256" key="5">
    <source>
        <dbReference type="ARBA" id="ARBA00022692"/>
    </source>
</evidence>
<dbReference type="GO" id="GO:0006506">
    <property type="term" value="P:GPI anchor biosynthetic process"/>
    <property type="evidence" value="ECO:0007669"/>
    <property type="project" value="UniProtKB-UniPathway"/>
</dbReference>
<evidence type="ECO:0000256" key="8">
    <source>
        <dbReference type="SAM" id="MobiDB-lite"/>
    </source>
</evidence>
<sequence>MRNCQPASLRETSAMGEAAQPRGTIGSVSTETATVRDEGRVWRKVLYTRQPYEDNYVDPQQFLQDLRQNVNVATYEYNKVVLDTFVVIQQFSFVVFYLFVFSMMLSGRVDECALMWVNATLFTLAFVFCIVVQRQQAVDRGEIPTPFTHYLMGLCRQGIPLVGVLILLSPVLQTLTVAYSNDTIVTLSSLSMFVHVLLTDYNYLNCYSERYQQNTAVNAATFGIILIASRIQRVFQSGALIMFGILCFTLSPIPRHNLKHVSLRAHVVLTFTICALAIYFLMEVPVFALLYCVVVVVISVVIPFFFVKLHGSMKDQINGPWDEAKPTNSAAAVEWANAGMLQ</sequence>
<feature type="transmembrane region" description="Helical" evidence="9">
    <location>
        <begin position="153"/>
        <end position="172"/>
    </location>
</feature>
<name>A0A1G4IKV0_TRYEQ</name>
<comment type="similarity">
    <text evidence="3">Belongs to the PIGC family.</text>
</comment>
<evidence type="ECO:0000256" key="2">
    <source>
        <dbReference type="ARBA" id="ARBA00004687"/>
    </source>
</evidence>
<evidence type="ECO:0000256" key="6">
    <source>
        <dbReference type="ARBA" id="ARBA00022989"/>
    </source>
</evidence>
<evidence type="ECO:0000313" key="11">
    <source>
        <dbReference type="Proteomes" id="UP000195570"/>
    </source>
</evidence>
<dbReference type="AlphaFoldDB" id="A0A1G4IKV0"/>
<keyword evidence="10" id="KW-0328">Glycosyltransferase</keyword>
<keyword evidence="5 9" id="KW-0812">Transmembrane</keyword>
<dbReference type="EC" id="2.4.1.198" evidence="10"/>
<dbReference type="PANTHER" id="PTHR12982:SF0">
    <property type="entry name" value="PHOSPHATIDYLINOSITOL N-ACETYLGLUCOSAMINYLTRANSFERASE SUBUNIT C"/>
    <property type="match status" value="1"/>
</dbReference>
<dbReference type="GO" id="GO:0000506">
    <property type="term" value="C:glycosylphosphatidylinositol-N-acetylglucosaminyltransferase (GPI-GnT) complex"/>
    <property type="evidence" value="ECO:0007669"/>
    <property type="project" value="TreeGrafter"/>
</dbReference>
<dbReference type="GeneID" id="92382712"/>
<dbReference type="Pfam" id="PF06432">
    <property type="entry name" value="GPI2"/>
    <property type="match status" value="1"/>
</dbReference>
<comment type="caution">
    <text evidence="10">The sequence shown here is derived from an EMBL/GenBank/DDBJ whole genome shotgun (WGS) entry which is preliminary data.</text>
</comment>
<feature type="transmembrane region" description="Helical" evidence="9">
    <location>
        <begin position="80"/>
        <end position="101"/>
    </location>
</feature>
<evidence type="ECO:0000313" key="10">
    <source>
        <dbReference type="EMBL" id="SCU73176.1"/>
    </source>
</evidence>
<dbReference type="EMBL" id="CZPT02002007">
    <property type="protein sequence ID" value="SCU73176.1"/>
    <property type="molecule type" value="Genomic_DNA"/>
</dbReference>
<dbReference type="PIRSF" id="PIRSF016104">
    <property type="entry name" value="GPI2"/>
    <property type="match status" value="1"/>
</dbReference>
<feature type="transmembrane region" description="Helical" evidence="9">
    <location>
        <begin position="265"/>
        <end position="282"/>
    </location>
</feature>
<feature type="transmembrane region" description="Helical" evidence="9">
    <location>
        <begin position="113"/>
        <end position="132"/>
    </location>
</feature>
<evidence type="ECO:0000256" key="9">
    <source>
        <dbReference type="SAM" id="Phobius"/>
    </source>
</evidence>
<keyword evidence="11" id="KW-1185">Reference proteome</keyword>
<dbReference type="UniPathway" id="UPA00196"/>
<keyword evidence="7 9" id="KW-0472">Membrane</keyword>
<evidence type="ECO:0000256" key="1">
    <source>
        <dbReference type="ARBA" id="ARBA00004141"/>
    </source>
</evidence>
<protein>
    <submittedName>
        <fullName evidence="10">PhosphatidylinositolN-acetylglucosaminyltransferase, putative</fullName>
        <ecNumber evidence="10">2.4.1.198</ecNumber>
    </submittedName>
</protein>
<keyword evidence="10" id="KW-0808">Transferase</keyword>
<reference evidence="10" key="1">
    <citation type="submission" date="2016-09" db="EMBL/GenBank/DDBJ databases">
        <authorList>
            <person name="Hebert L."/>
            <person name="Moumen B."/>
        </authorList>
    </citation>
    <scope>NUCLEOTIDE SEQUENCE [LARGE SCALE GENOMIC DNA]</scope>
    <source>
        <strain evidence="10">OVI</strain>
    </source>
</reference>
<keyword evidence="4" id="KW-0337">GPI-anchor biosynthesis</keyword>
<comment type="subcellular location">
    <subcellularLocation>
        <location evidence="1">Membrane</location>
        <topology evidence="1">Multi-pass membrane protein</topology>
    </subcellularLocation>
</comment>
<comment type="pathway">
    <text evidence="2">Glycolipid biosynthesis; glycosylphosphatidylinositol-anchor biosynthesis.</text>
</comment>
<dbReference type="RefSeq" id="XP_067083574.1">
    <property type="nucleotide sequence ID" value="XM_067227473.1"/>
</dbReference>
<dbReference type="VEuPathDB" id="TriTrypDB:TEOVI_000877800"/>
<dbReference type="GO" id="GO:0017176">
    <property type="term" value="F:phosphatidylinositol N-acetylglucosaminyltransferase activity"/>
    <property type="evidence" value="ECO:0007669"/>
    <property type="project" value="UniProtKB-EC"/>
</dbReference>
<evidence type="ECO:0000256" key="4">
    <source>
        <dbReference type="ARBA" id="ARBA00022502"/>
    </source>
</evidence>
<evidence type="ECO:0000256" key="3">
    <source>
        <dbReference type="ARBA" id="ARBA00008321"/>
    </source>
</evidence>
<dbReference type="Proteomes" id="UP000195570">
    <property type="component" value="Unassembled WGS sequence"/>
</dbReference>
<proteinExistence type="inferred from homology"/>
<evidence type="ECO:0000256" key="7">
    <source>
        <dbReference type="ARBA" id="ARBA00023136"/>
    </source>
</evidence>
<dbReference type="PANTHER" id="PTHR12982">
    <property type="entry name" value="PHOSPHATIDYLINOSITOL GLYCAN, CLASS C"/>
    <property type="match status" value="1"/>
</dbReference>
<feature type="region of interest" description="Disordered" evidence="8">
    <location>
        <begin position="1"/>
        <end position="29"/>
    </location>
</feature>
<accession>A0A1G4IKV0</accession>
<gene>
    <name evidence="10" type="ORF">TEOVI_000877800</name>
</gene>
<feature type="transmembrane region" description="Helical" evidence="9">
    <location>
        <begin position="288"/>
        <end position="307"/>
    </location>
</feature>
<dbReference type="InterPro" id="IPR009450">
    <property type="entry name" value="Plno_GlcNAc_GPI2"/>
</dbReference>
<keyword evidence="6 9" id="KW-1133">Transmembrane helix</keyword>